<dbReference type="PANTHER" id="PTHR31286:SF99">
    <property type="entry name" value="DUF4283 DOMAIN-CONTAINING PROTEIN"/>
    <property type="match status" value="1"/>
</dbReference>
<protein>
    <submittedName>
        <fullName evidence="1">Uncharacterized protein</fullName>
    </submittedName>
</protein>
<keyword evidence="2" id="KW-1185">Reference proteome</keyword>
<evidence type="ECO:0000313" key="1">
    <source>
        <dbReference type="EMBL" id="CAI0444837.1"/>
    </source>
</evidence>
<dbReference type="EMBL" id="CAMGYJ010000007">
    <property type="protein sequence ID" value="CAI0444837.1"/>
    <property type="molecule type" value="Genomic_DNA"/>
</dbReference>
<comment type="caution">
    <text evidence="1">The sequence shown here is derived from an EMBL/GenBank/DDBJ whole genome shotgun (WGS) entry which is preliminary data.</text>
</comment>
<dbReference type="PANTHER" id="PTHR31286">
    <property type="entry name" value="GLYCINE-RICH CELL WALL STRUCTURAL PROTEIN 1.8-LIKE"/>
    <property type="match status" value="1"/>
</dbReference>
<reference evidence="1" key="1">
    <citation type="submission" date="2022-08" db="EMBL/GenBank/DDBJ databases">
        <authorList>
            <person name="Gutierrez-Valencia J."/>
        </authorList>
    </citation>
    <scope>NUCLEOTIDE SEQUENCE</scope>
</reference>
<dbReference type="Proteomes" id="UP001154282">
    <property type="component" value="Unassembled WGS sequence"/>
</dbReference>
<dbReference type="InterPro" id="IPR040256">
    <property type="entry name" value="At4g02000-like"/>
</dbReference>
<organism evidence="1 2">
    <name type="scientific">Linum tenue</name>
    <dbReference type="NCBI Taxonomy" id="586396"/>
    <lineage>
        <taxon>Eukaryota</taxon>
        <taxon>Viridiplantae</taxon>
        <taxon>Streptophyta</taxon>
        <taxon>Embryophyta</taxon>
        <taxon>Tracheophyta</taxon>
        <taxon>Spermatophyta</taxon>
        <taxon>Magnoliopsida</taxon>
        <taxon>eudicotyledons</taxon>
        <taxon>Gunneridae</taxon>
        <taxon>Pentapetalae</taxon>
        <taxon>rosids</taxon>
        <taxon>fabids</taxon>
        <taxon>Malpighiales</taxon>
        <taxon>Linaceae</taxon>
        <taxon>Linum</taxon>
    </lineage>
</organism>
<name>A0AAV0MDL5_9ROSI</name>
<sequence>MITGQLIGKTIWVDRATKWGAHGNFAHVCVEVDLTQPFLSQYQVEGITYPIQYEGLKDVFEDCGKYGKPIHRCNCTVMGEENKSATVECVQETQIDDPMEGRVYGDCMTVKKKT</sequence>
<dbReference type="AlphaFoldDB" id="A0AAV0MDL5"/>
<proteinExistence type="predicted"/>
<gene>
    <name evidence="1" type="ORF">LITE_LOCUS28268</name>
</gene>
<evidence type="ECO:0000313" key="2">
    <source>
        <dbReference type="Proteomes" id="UP001154282"/>
    </source>
</evidence>
<accession>A0AAV0MDL5</accession>